<keyword evidence="3" id="KW-1185">Reference proteome</keyword>
<protein>
    <submittedName>
        <fullName evidence="2">Uncharacterized protein</fullName>
    </submittedName>
</protein>
<dbReference type="EMBL" id="CP086715">
    <property type="protein sequence ID" value="WOO79585.1"/>
    <property type="molecule type" value="Genomic_DNA"/>
</dbReference>
<evidence type="ECO:0000256" key="1">
    <source>
        <dbReference type="SAM" id="MobiDB-lite"/>
    </source>
</evidence>
<dbReference type="RefSeq" id="XP_062625617.1">
    <property type="nucleotide sequence ID" value="XM_062769633.1"/>
</dbReference>
<dbReference type="AlphaFoldDB" id="A0AAF0Y3T5"/>
<evidence type="ECO:0000313" key="2">
    <source>
        <dbReference type="EMBL" id="WOO79585.1"/>
    </source>
</evidence>
<gene>
    <name evidence="2" type="ORF">LOC62_02G003110</name>
</gene>
<reference evidence="2" key="1">
    <citation type="submission" date="2023-10" db="EMBL/GenBank/DDBJ databases">
        <authorList>
            <person name="Noh H."/>
        </authorList>
    </citation>
    <scope>NUCLEOTIDE SEQUENCE</scope>
    <source>
        <strain evidence="2">DUCC4014</strain>
    </source>
</reference>
<sequence>MSVASSARRFPTELLDAIRTHDRASLSPPEPPSRPTIDEQSERYDACRALQAAGVRCTLWFEDADRYHGVPTVLFDIYILVDDMDAAERVLTQVGWQPTTINQGKVGSAVLSSPVVRLVPPGVDPIPPPKPPPLEGNGSVFYRLPTTVALLPAHVWSYDLTTHPPDSLFPRLPALLDAMIDTTLTDSDEMGHERWAIGIHIAYLYHYVREIRDPAFVQSLRFDNRQFHNDICAGMMVGTVPVAAHGRRVREEIRRGERQMIEQCSDWEDPRLFFLIVHNRTSLSNADG</sequence>
<dbReference type="Proteomes" id="UP000827549">
    <property type="component" value="Chromosome 2"/>
</dbReference>
<proteinExistence type="predicted"/>
<organism evidence="2 3">
    <name type="scientific">Vanrija pseudolonga</name>
    <dbReference type="NCBI Taxonomy" id="143232"/>
    <lineage>
        <taxon>Eukaryota</taxon>
        <taxon>Fungi</taxon>
        <taxon>Dikarya</taxon>
        <taxon>Basidiomycota</taxon>
        <taxon>Agaricomycotina</taxon>
        <taxon>Tremellomycetes</taxon>
        <taxon>Trichosporonales</taxon>
        <taxon>Trichosporonaceae</taxon>
        <taxon>Vanrija</taxon>
    </lineage>
</organism>
<name>A0AAF0Y3T5_9TREE</name>
<feature type="region of interest" description="Disordered" evidence="1">
    <location>
        <begin position="20"/>
        <end position="40"/>
    </location>
</feature>
<accession>A0AAF0Y3T5</accession>
<evidence type="ECO:0000313" key="3">
    <source>
        <dbReference type="Proteomes" id="UP000827549"/>
    </source>
</evidence>
<dbReference type="GeneID" id="87806356"/>